<feature type="non-terminal residue" evidence="1">
    <location>
        <position position="1"/>
    </location>
</feature>
<organism evidence="1">
    <name type="scientific">Spongospora subterranea</name>
    <dbReference type="NCBI Taxonomy" id="70186"/>
    <lineage>
        <taxon>Eukaryota</taxon>
        <taxon>Sar</taxon>
        <taxon>Rhizaria</taxon>
        <taxon>Endomyxa</taxon>
        <taxon>Phytomyxea</taxon>
        <taxon>Plasmodiophorida</taxon>
        <taxon>Plasmodiophoridae</taxon>
        <taxon>Spongospora</taxon>
    </lineage>
</organism>
<protein>
    <submittedName>
        <fullName evidence="1">Uncharacterized protein</fullName>
    </submittedName>
</protein>
<dbReference type="EMBL" id="HACM01012699">
    <property type="protein sequence ID" value="CRZ13141.1"/>
    <property type="molecule type" value="Transcribed_RNA"/>
</dbReference>
<reference evidence="1" key="1">
    <citation type="submission" date="2015-04" db="EMBL/GenBank/DDBJ databases">
        <title>The genome sequence of the plant pathogenic Rhizarian Plasmodiophora brassicae reveals insights in its biotrophic life cycle and the origin of chitin synthesis.</title>
        <authorList>
            <person name="Schwelm A."/>
            <person name="Fogelqvist J."/>
            <person name="Knaust A."/>
            <person name="Julke S."/>
            <person name="Lilja T."/>
            <person name="Dhandapani V."/>
            <person name="Bonilla-Rosso G."/>
            <person name="Karlsson M."/>
            <person name="Shevchenko A."/>
            <person name="Choi S.R."/>
            <person name="Kim H.G."/>
            <person name="Park J.Y."/>
            <person name="Lim Y.P."/>
            <person name="Ludwig-Muller J."/>
            <person name="Dixelius C."/>
        </authorList>
    </citation>
    <scope>NUCLEOTIDE SEQUENCE</scope>
    <source>
        <tissue evidence="1">Potato root galls</tissue>
    </source>
</reference>
<dbReference type="AlphaFoldDB" id="A0A0H5RHB7"/>
<name>A0A0H5RHB7_9EUKA</name>
<sequence length="118" mass="13105">CVFAAVTIGVSGWIYEATGTLRGHPILYSRARNILHLLRGRLSAYIDDIAAHQSMFAYSNLAAYSESNRVGVLGLISFMSYIFVDGSAAVFQGARSLGFETMRFDADRDPWRERVLAH</sequence>
<accession>A0A0H5RHB7</accession>
<evidence type="ECO:0000313" key="1">
    <source>
        <dbReference type="EMBL" id="CRZ13141.1"/>
    </source>
</evidence>
<proteinExistence type="predicted"/>
<feature type="non-terminal residue" evidence="1">
    <location>
        <position position="118"/>
    </location>
</feature>